<reference evidence="7 8" key="1">
    <citation type="submission" date="2019-05" db="EMBL/GenBank/DDBJ databases">
        <title>Georgenia *** sp. nov., and Georgenia *** sp. nov., isolated from the intestinal contents of plateau pika (Ochotona curzoniae) in the Qinghai-Tibet plateau of China.</title>
        <authorList>
            <person name="Tian Z."/>
        </authorList>
    </citation>
    <scope>NUCLEOTIDE SEQUENCE [LARGE SCALE GENOMIC DNA]</scope>
    <source>
        <strain evidence="7 8">Z294</strain>
    </source>
</reference>
<feature type="transmembrane region" description="Helical" evidence="5">
    <location>
        <begin position="85"/>
        <end position="103"/>
    </location>
</feature>
<feature type="transmembrane region" description="Helical" evidence="5">
    <location>
        <begin position="49"/>
        <end position="73"/>
    </location>
</feature>
<keyword evidence="3 5" id="KW-1133">Transmembrane helix</keyword>
<feature type="transmembrane region" description="Helical" evidence="5">
    <location>
        <begin position="406"/>
        <end position="424"/>
    </location>
</feature>
<evidence type="ECO:0000313" key="7">
    <source>
        <dbReference type="EMBL" id="QDB78606.1"/>
    </source>
</evidence>
<dbReference type="CDD" id="cd17321">
    <property type="entry name" value="MFS_MMR_MDR_like"/>
    <property type="match status" value="1"/>
</dbReference>
<dbReference type="InterPro" id="IPR011701">
    <property type="entry name" value="MFS"/>
</dbReference>
<dbReference type="InterPro" id="IPR036259">
    <property type="entry name" value="MFS_trans_sf"/>
</dbReference>
<evidence type="ECO:0000256" key="4">
    <source>
        <dbReference type="ARBA" id="ARBA00023136"/>
    </source>
</evidence>
<feature type="transmembrane region" description="Helical" evidence="5">
    <location>
        <begin position="476"/>
        <end position="499"/>
    </location>
</feature>
<feature type="transmembrane region" description="Helical" evidence="5">
    <location>
        <begin position="378"/>
        <end position="400"/>
    </location>
</feature>
<dbReference type="SUPFAM" id="SSF103473">
    <property type="entry name" value="MFS general substrate transporter"/>
    <property type="match status" value="1"/>
</dbReference>
<feature type="transmembrane region" description="Helical" evidence="5">
    <location>
        <begin position="115"/>
        <end position="132"/>
    </location>
</feature>
<evidence type="ECO:0000256" key="3">
    <source>
        <dbReference type="ARBA" id="ARBA00022989"/>
    </source>
</evidence>
<keyword evidence="8" id="KW-1185">Reference proteome</keyword>
<feature type="domain" description="Major facilitator superfamily (MFS) profile" evidence="6">
    <location>
        <begin position="49"/>
        <end position="506"/>
    </location>
</feature>
<dbReference type="Gene3D" id="1.20.1250.20">
    <property type="entry name" value="MFS general substrate transporter like domains"/>
    <property type="match status" value="1"/>
</dbReference>
<feature type="transmembrane region" description="Helical" evidence="5">
    <location>
        <begin position="453"/>
        <end position="470"/>
    </location>
</feature>
<dbReference type="Proteomes" id="UP000313948">
    <property type="component" value="Chromosome"/>
</dbReference>
<feature type="transmembrane region" description="Helical" evidence="5">
    <location>
        <begin position="312"/>
        <end position="336"/>
    </location>
</feature>
<feature type="transmembrane region" description="Helical" evidence="5">
    <location>
        <begin position="173"/>
        <end position="199"/>
    </location>
</feature>
<dbReference type="EMBL" id="CP040899">
    <property type="protein sequence ID" value="QDB78606.1"/>
    <property type="molecule type" value="Genomic_DNA"/>
</dbReference>
<dbReference type="Pfam" id="PF07690">
    <property type="entry name" value="MFS_1"/>
    <property type="match status" value="1"/>
</dbReference>
<feature type="transmembrane region" description="Helical" evidence="5">
    <location>
        <begin position="348"/>
        <end position="366"/>
    </location>
</feature>
<feature type="transmembrane region" description="Helical" evidence="5">
    <location>
        <begin position="270"/>
        <end position="291"/>
    </location>
</feature>
<evidence type="ECO:0000256" key="5">
    <source>
        <dbReference type="SAM" id="Phobius"/>
    </source>
</evidence>
<evidence type="ECO:0000259" key="6">
    <source>
        <dbReference type="PROSITE" id="PS50850"/>
    </source>
</evidence>
<keyword evidence="4 5" id="KW-0472">Membrane</keyword>
<accession>A0ABX5VLF0</accession>
<feature type="transmembrane region" description="Helical" evidence="5">
    <location>
        <begin position="205"/>
        <end position="227"/>
    </location>
</feature>
<feature type="transmembrane region" description="Helical" evidence="5">
    <location>
        <begin position="247"/>
        <end position="264"/>
    </location>
</feature>
<comment type="subcellular location">
    <subcellularLocation>
        <location evidence="1">Cell membrane</location>
        <topology evidence="1">Multi-pass membrane protein</topology>
    </subcellularLocation>
</comment>
<proteinExistence type="predicted"/>
<feature type="transmembrane region" description="Helical" evidence="5">
    <location>
        <begin position="144"/>
        <end position="161"/>
    </location>
</feature>
<evidence type="ECO:0000256" key="1">
    <source>
        <dbReference type="ARBA" id="ARBA00004651"/>
    </source>
</evidence>
<dbReference type="Gene3D" id="1.20.1720.10">
    <property type="entry name" value="Multidrug resistance protein D"/>
    <property type="match status" value="1"/>
</dbReference>
<gene>
    <name evidence="7" type="ORF">FE251_03830</name>
</gene>
<dbReference type="PANTHER" id="PTHR42718">
    <property type="entry name" value="MAJOR FACILITATOR SUPERFAMILY MULTIDRUG TRANSPORTER MFSC"/>
    <property type="match status" value="1"/>
</dbReference>
<dbReference type="PRINTS" id="PR01036">
    <property type="entry name" value="TCRTETB"/>
</dbReference>
<dbReference type="PANTHER" id="PTHR42718:SF39">
    <property type="entry name" value="ACTINORHODIN TRANSPORTER-RELATED"/>
    <property type="match status" value="1"/>
</dbReference>
<protein>
    <submittedName>
        <fullName evidence="7">MFS transporter</fullName>
    </submittedName>
</protein>
<keyword evidence="2 5" id="KW-0812">Transmembrane</keyword>
<evidence type="ECO:0000313" key="8">
    <source>
        <dbReference type="Proteomes" id="UP000313948"/>
    </source>
</evidence>
<sequence>MAHAPTTTAADGAGRRAPGVVSIGQHRREAVTLSSPDVDDVPDPRRWRILAVLLVAIFMSLVSVSIINVVLPSVQRGLGASDSDLQWVLTGYALTFGVVLVGAGRAGDLLGRGPLFIAGVVLFTLSSVWGGLAPDPLSLNLSRVVQGLGSGLLNPQAVGMIQQYFRGPERGRAYGALGSVIGVSVAVGPVLGGLIIQLAGEADGWRWTFLVNVPVGVLAVVLALRWFPRPMRVPRAARTGSHDLDPVGTVLLALAVLALLLPFVERGLGPWGWLLLPGGAALLALWVAWELHYRRRGRAPMVDLSLFRLRSFSVGTVIAGLYFLGVTSVWVIVALYVQNGLGRSALEAGLVGLPAALVSAVTSNWAGRHVGARGRRIVVAGLVSAMVGLLLSVLVVQLVAADRASVWWMLLTLAFVGAAQGMVITPNQTITLGQVPLEYSGAAGGVLQTAQRIGTAMGLAVITAVAFAVLEESTWAVAVTAGFLAVTGALAVTLAVAVLDLRGARRGR</sequence>
<organism evidence="7 8">
    <name type="scientific">Georgenia wutianyii</name>
    <dbReference type="NCBI Taxonomy" id="2585135"/>
    <lineage>
        <taxon>Bacteria</taxon>
        <taxon>Bacillati</taxon>
        <taxon>Actinomycetota</taxon>
        <taxon>Actinomycetes</taxon>
        <taxon>Micrococcales</taxon>
        <taxon>Bogoriellaceae</taxon>
        <taxon>Georgenia</taxon>
    </lineage>
</organism>
<dbReference type="PROSITE" id="PS50850">
    <property type="entry name" value="MFS"/>
    <property type="match status" value="1"/>
</dbReference>
<dbReference type="InterPro" id="IPR020846">
    <property type="entry name" value="MFS_dom"/>
</dbReference>
<evidence type="ECO:0000256" key="2">
    <source>
        <dbReference type="ARBA" id="ARBA00022692"/>
    </source>
</evidence>
<name>A0ABX5VLF0_9MICO</name>